<evidence type="ECO:0000313" key="8">
    <source>
        <dbReference type="RefSeq" id="XP_065672407.1"/>
    </source>
</evidence>
<reference evidence="8" key="1">
    <citation type="submission" date="2025-08" db="UniProtKB">
        <authorList>
            <consortium name="RefSeq"/>
        </authorList>
    </citation>
    <scope>IDENTIFICATION</scope>
</reference>
<dbReference type="InterPro" id="IPR025848">
    <property type="entry name" value="MT-A70"/>
</dbReference>
<keyword evidence="4" id="KW-0949">S-adenosyl-L-methionine</keyword>
<sequence>MSDTWSKLQAHKRKQESLREMLAKKRKERQVLLESTSAGDLNKQDLIDEEKQEKFENAGKVELDLEAISELEKYVALELSKKELVLPLAIEDLHKHLEKLKGHSVNKSSLMIVIEKLEAQNLVSVKRTGELVTIFDCEYVKLRALLGNRSLANPDKTVVIETSDVKKTRDIAKPEADDQKDLIASLLSIPTMRESENKKIGNEILDLLNQKTAKEQSLIEKFKSQGGAMVHEFCPFGTREECRRSNSERKRCKKLHFKKIIQAHTDEFLGDCSFLNTCFHMDTCKYVHYEVEQQGSESLVKSKDIVDLKKTDLLGGKIMLMPPQWIQCDVRTLDLDVIGKFSVIMADPPWDIHMELPYGTMADHEMKQLQVGKLQDDGYIFLWVTGRAIELGRECLEVWGYKRVDELIWVKTNQLQRLIRTGRTGHWINHGKEHCIIGVKGRPDSSIFNKGLDCDVLVSEVRDTSHKPDEIYGLIERLAPGQRKLEIFGRQHNVQPNWITLGNQLSGVNLIEPSVVKRFKEKYPSGTCMEPDKKPIPTIIDAAPQQVGSV</sequence>
<keyword evidence="2" id="KW-0489">Methyltransferase</keyword>
<dbReference type="EC" id="2.1.1.348" evidence="1"/>
<evidence type="ECO:0000256" key="2">
    <source>
        <dbReference type="ARBA" id="ARBA00022603"/>
    </source>
</evidence>
<keyword evidence="3" id="KW-0808">Transferase</keyword>
<dbReference type="PROSITE" id="PS51143">
    <property type="entry name" value="MT_A70"/>
    <property type="match status" value="1"/>
</dbReference>
<dbReference type="InterPro" id="IPR007757">
    <property type="entry name" value="MT-A70-like"/>
</dbReference>
<dbReference type="PANTHER" id="PTHR12829:SF7">
    <property type="entry name" value="N6-ADENOSINE-METHYLTRANSFERASE CATALYTIC SUBUNIT"/>
    <property type="match status" value="1"/>
</dbReference>
<gene>
    <name evidence="8" type="primary">LOC100197970</name>
</gene>
<dbReference type="PANTHER" id="PTHR12829">
    <property type="entry name" value="N6-ADENOSINE-METHYLTRANSFERASE"/>
    <property type="match status" value="1"/>
</dbReference>
<comment type="catalytic activity">
    <reaction evidence="5">
        <text>an adenosine in mRNA + S-adenosyl-L-methionine = an N(6)-methyladenosine in mRNA + S-adenosyl-L-homocysteine + H(+)</text>
        <dbReference type="Rhea" id="RHEA:55584"/>
        <dbReference type="Rhea" id="RHEA-COMP:12414"/>
        <dbReference type="Rhea" id="RHEA-COMP:12417"/>
        <dbReference type="ChEBI" id="CHEBI:15378"/>
        <dbReference type="ChEBI" id="CHEBI:57856"/>
        <dbReference type="ChEBI" id="CHEBI:59789"/>
        <dbReference type="ChEBI" id="CHEBI:74411"/>
        <dbReference type="ChEBI" id="CHEBI:74449"/>
        <dbReference type="EC" id="2.1.1.348"/>
    </reaction>
</comment>
<dbReference type="GeneID" id="100197970"/>
<dbReference type="Pfam" id="PF05063">
    <property type="entry name" value="MT-A70"/>
    <property type="match status" value="1"/>
</dbReference>
<protein>
    <recommendedName>
        <fullName evidence="1">mRNA m(6)A methyltransferase</fullName>
        <ecNumber evidence="1">2.1.1.348</ecNumber>
    </recommendedName>
</protein>
<evidence type="ECO:0000256" key="6">
    <source>
        <dbReference type="PROSITE-ProRule" id="PRU00489"/>
    </source>
</evidence>
<dbReference type="SUPFAM" id="SSF53335">
    <property type="entry name" value="S-adenosyl-L-methionine-dependent methyltransferases"/>
    <property type="match status" value="1"/>
</dbReference>
<dbReference type="PROSITE" id="PS51563">
    <property type="entry name" value="SAM_MTA70L_1"/>
    <property type="match status" value="1"/>
</dbReference>
<evidence type="ECO:0000256" key="1">
    <source>
        <dbReference type="ARBA" id="ARBA00012160"/>
    </source>
</evidence>
<proteinExistence type="inferred from homology"/>
<comment type="similarity">
    <text evidence="6">Belongs to the MT-A70-like family.</text>
</comment>
<evidence type="ECO:0000313" key="7">
    <source>
        <dbReference type="Proteomes" id="UP001652625"/>
    </source>
</evidence>
<dbReference type="Proteomes" id="UP001652625">
    <property type="component" value="Chromosome 13"/>
</dbReference>
<evidence type="ECO:0000256" key="3">
    <source>
        <dbReference type="ARBA" id="ARBA00022679"/>
    </source>
</evidence>
<dbReference type="InterPro" id="IPR029063">
    <property type="entry name" value="SAM-dependent_MTases_sf"/>
</dbReference>
<name>A0ABM4DDD3_HYDVU</name>
<organism evidence="7 8">
    <name type="scientific">Hydra vulgaris</name>
    <name type="common">Hydra</name>
    <name type="synonym">Hydra attenuata</name>
    <dbReference type="NCBI Taxonomy" id="6087"/>
    <lineage>
        <taxon>Eukaryota</taxon>
        <taxon>Metazoa</taxon>
        <taxon>Cnidaria</taxon>
        <taxon>Hydrozoa</taxon>
        <taxon>Hydroidolina</taxon>
        <taxon>Anthoathecata</taxon>
        <taxon>Aplanulata</taxon>
        <taxon>Hydridae</taxon>
        <taxon>Hydra</taxon>
    </lineage>
</organism>
<keyword evidence="7" id="KW-1185">Reference proteome</keyword>
<evidence type="ECO:0000256" key="5">
    <source>
        <dbReference type="ARBA" id="ARBA00048957"/>
    </source>
</evidence>
<dbReference type="RefSeq" id="XP_065672407.1">
    <property type="nucleotide sequence ID" value="XM_065816335.1"/>
</dbReference>
<evidence type="ECO:0000256" key="4">
    <source>
        <dbReference type="ARBA" id="ARBA00022691"/>
    </source>
</evidence>
<accession>A0ABM4DDD3</accession>